<organism evidence="1 2">
    <name type="scientific">Funneliformis mosseae</name>
    <name type="common">Endomycorrhizal fungus</name>
    <name type="synonym">Glomus mosseae</name>
    <dbReference type="NCBI Taxonomy" id="27381"/>
    <lineage>
        <taxon>Eukaryota</taxon>
        <taxon>Fungi</taxon>
        <taxon>Fungi incertae sedis</taxon>
        <taxon>Mucoromycota</taxon>
        <taxon>Glomeromycotina</taxon>
        <taxon>Glomeromycetes</taxon>
        <taxon>Glomerales</taxon>
        <taxon>Glomeraceae</taxon>
        <taxon>Funneliformis</taxon>
    </lineage>
</organism>
<sequence>MSGIPSGAMLNIDQIEVVRSRMIQVNGAQAEFLEFLATAEEPNSISWVDYLNRFNIFLSKHTGLSNTFIDSNLRKNILHPKDAPPVELEQIFNTLLRTKQKPEIENLEEEIKHEISSQENLLNLELETKKNDDDNKWDKLFDEWDRRYKEHDFIATTAAEICENILGDINHKKRLDDNIGLDKSDDAENIDIKQDLTMEKILVFMSSGKSY</sequence>
<name>A0A9N8ZTI6_FUNMO</name>
<comment type="caution">
    <text evidence="1">The sequence shown here is derived from an EMBL/GenBank/DDBJ whole genome shotgun (WGS) entry which is preliminary data.</text>
</comment>
<dbReference type="EMBL" id="CAJVPP010000716">
    <property type="protein sequence ID" value="CAG8506359.1"/>
    <property type="molecule type" value="Genomic_DNA"/>
</dbReference>
<dbReference type="AlphaFoldDB" id="A0A9N8ZTI6"/>
<protein>
    <submittedName>
        <fullName evidence="1">11872_t:CDS:1</fullName>
    </submittedName>
</protein>
<evidence type="ECO:0000313" key="2">
    <source>
        <dbReference type="Proteomes" id="UP000789375"/>
    </source>
</evidence>
<evidence type="ECO:0000313" key="1">
    <source>
        <dbReference type="EMBL" id="CAG8506359.1"/>
    </source>
</evidence>
<reference evidence="1" key="1">
    <citation type="submission" date="2021-06" db="EMBL/GenBank/DDBJ databases">
        <authorList>
            <person name="Kallberg Y."/>
            <person name="Tangrot J."/>
            <person name="Rosling A."/>
        </authorList>
    </citation>
    <scope>NUCLEOTIDE SEQUENCE</scope>
    <source>
        <strain evidence="1">87-6 pot B 2015</strain>
    </source>
</reference>
<dbReference type="Proteomes" id="UP000789375">
    <property type="component" value="Unassembled WGS sequence"/>
</dbReference>
<gene>
    <name evidence="1" type="ORF">FMOSSE_LOCUS4303</name>
</gene>
<accession>A0A9N8ZTI6</accession>
<proteinExistence type="predicted"/>
<keyword evidence="2" id="KW-1185">Reference proteome</keyword>